<name>A0A6A4W7W7_AMPAM</name>
<accession>A0A6A4W7W7</accession>
<comment type="caution">
    <text evidence="2">The sequence shown here is derived from an EMBL/GenBank/DDBJ whole genome shotgun (WGS) entry which is preliminary data.</text>
</comment>
<proteinExistence type="predicted"/>
<evidence type="ECO:0000313" key="2">
    <source>
        <dbReference type="EMBL" id="KAF0298158.1"/>
    </source>
</evidence>
<evidence type="ECO:0000256" key="1">
    <source>
        <dbReference type="SAM" id="Phobius"/>
    </source>
</evidence>
<keyword evidence="1" id="KW-0472">Membrane</keyword>
<keyword evidence="3" id="KW-1185">Reference proteome</keyword>
<dbReference type="Proteomes" id="UP000440578">
    <property type="component" value="Unassembled WGS sequence"/>
</dbReference>
<evidence type="ECO:0000313" key="3">
    <source>
        <dbReference type="Proteomes" id="UP000440578"/>
    </source>
</evidence>
<keyword evidence="1" id="KW-1133">Transmembrane helix</keyword>
<dbReference type="EMBL" id="VIIS01001441">
    <property type="protein sequence ID" value="KAF0298158.1"/>
    <property type="molecule type" value="Genomic_DNA"/>
</dbReference>
<organism evidence="2 3">
    <name type="scientific">Amphibalanus amphitrite</name>
    <name type="common">Striped barnacle</name>
    <name type="synonym">Balanus amphitrite</name>
    <dbReference type="NCBI Taxonomy" id="1232801"/>
    <lineage>
        <taxon>Eukaryota</taxon>
        <taxon>Metazoa</taxon>
        <taxon>Ecdysozoa</taxon>
        <taxon>Arthropoda</taxon>
        <taxon>Crustacea</taxon>
        <taxon>Multicrustacea</taxon>
        <taxon>Cirripedia</taxon>
        <taxon>Thoracica</taxon>
        <taxon>Thoracicalcarea</taxon>
        <taxon>Balanomorpha</taxon>
        <taxon>Balanoidea</taxon>
        <taxon>Balanidae</taxon>
        <taxon>Amphibalaninae</taxon>
        <taxon>Amphibalanus</taxon>
    </lineage>
</organism>
<feature type="transmembrane region" description="Helical" evidence="1">
    <location>
        <begin position="97"/>
        <end position="120"/>
    </location>
</feature>
<dbReference type="AlphaFoldDB" id="A0A6A4W7W7"/>
<protein>
    <submittedName>
        <fullName evidence="2">Uncharacterized protein</fullName>
    </submittedName>
</protein>
<keyword evidence="1" id="KW-0812">Transmembrane</keyword>
<sequence>MVHLTPMPYPGRPPPLPPPRCSLPVAGASTRANGDFYQTFELKPDADPLRRKYIKYLNDSGGIEKFRQEPEPGLCACCERKVACCTCCFPRGQMNTVAVSVICVCVIIFIVLSPLLHFMVPT</sequence>
<reference evidence="2 3" key="1">
    <citation type="submission" date="2019-07" db="EMBL/GenBank/DDBJ databases">
        <title>Draft genome assembly of a fouling barnacle, Amphibalanus amphitrite (Darwin, 1854): The first reference genome for Thecostraca.</title>
        <authorList>
            <person name="Kim W."/>
        </authorList>
    </citation>
    <scope>NUCLEOTIDE SEQUENCE [LARGE SCALE GENOMIC DNA]</scope>
    <source>
        <strain evidence="2">SNU_AA5</strain>
        <tissue evidence="2">Soma without cirri and trophi</tissue>
    </source>
</reference>
<gene>
    <name evidence="2" type="ORF">FJT64_004409</name>
</gene>